<feature type="compositionally biased region" description="Polar residues" evidence="1">
    <location>
        <begin position="298"/>
        <end position="307"/>
    </location>
</feature>
<dbReference type="RefSeq" id="XP_064687606.1">
    <property type="nucleotide sequence ID" value="XM_064826092.1"/>
</dbReference>
<protein>
    <submittedName>
        <fullName evidence="2">Uncharacterized protein</fullName>
    </submittedName>
</protein>
<evidence type="ECO:0000313" key="2">
    <source>
        <dbReference type="EMBL" id="KAK4520940.1"/>
    </source>
</evidence>
<reference evidence="2 3" key="1">
    <citation type="submission" date="2022-11" db="EMBL/GenBank/DDBJ databases">
        <title>Mucor velutinosus strain NIH1002 WGS.</title>
        <authorList>
            <person name="Subramanian P."/>
            <person name="Mullikin J.C."/>
            <person name="Segre J.A."/>
            <person name="Zelazny A.M."/>
        </authorList>
    </citation>
    <scope>NUCLEOTIDE SEQUENCE [LARGE SCALE GENOMIC DNA]</scope>
    <source>
        <strain evidence="2 3">NIH1002</strain>
    </source>
</reference>
<dbReference type="AlphaFoldDB" id="A0AAN7HWA1"/>
<evidence type="ECO:0000313" key="3">
    <source>
        <dbReference type="Proteomes" id="UP001304243"/>
    </source>
</evidence>
<feature type="compositionally biased region" description="Polar residues" evidence="1">
    <location>
        <begin position="252"/>
        <end position="276"/>
    </location>
</feature>
<dbReference type="Proteomes" id="UP001304243">
    <property type="component" value="Unassembled WGS sequence"/>
</dbReference>
<feature type="region of interest" description="Disordered" evidence="1">
    <location>
        <begin position="180"/>
        <end position="316"/>
    </location>
</feature>
<proteinExistence type="predicted"/>
<name>A0AAN7HWA1_9FUNG</name>
<feature type="compositionally biased region" description="Polar residues" evidence="1">
    <location>
        <begin position="183"/>
        <end position="193"/>
    </location>
</feature>
<dbReference type="GeneID" id="89950510"/>
<keyword evidence="3" id="KW-1185">Reference proteome</keyword>
<dbReference type="EMBL" id="JASEJX010000009">
    <property type="protein sequence ID" value="KAK4520940.1"/>
    <property type="molecule type" value="Genomic_DNA"/>
</dbReference>
<feature type="region of interest" description="Disordered" evidence="1">
    <location>
        <begin position="1"/>
        <end position="25"/>
    </location>
</feature>
<accession>A0AAN7HWA1</accession>
<sequence length="316" mass="35597">MASSTKKQSDNSDPPTQGGSMDSSHNLSNQLFTYQSFTDALKEQKRHNFETAVPGVDNNTFKPLNTYSTFIEAKKRNSIVIDCAQFLGMEFKVNGKVIEVNKTLDHTANESTYGNILTPQVELGGFPGTNLHLVWSQMKPICTDCHTDEYVRFDCPKRRRRLCHRRKSLNHLIAKCPVAPWNNKPTEASSETKPSQPQQPASQNQFEILNHEGEMEEVEESQENEEKDTEKSTSLDKDAKMPRYSSEPANKKPTNITPSVTQSAPRLVTRSNQTLKLTDVDKLTPLKSKRNLDDAISPNGQQETVPSSKKKNTKKE</sequence>
<gene>
    <name evidence="2" type="ORF">ATC70_006824</name>
</gene>
<feature type="compositionally biased region" description="Acidic residues" evidence="1">
    <location>
        <begin position="214"/>
        <end position="227"/>
    </location>
</feature>
<feature type="compositionally biased region" description="Basic and acidic residues" evidence="1">
    <location>
        <begin position="228"/>
        <end position="241"/>
    </location>
</feature>
<comment type="caution">
    <text evidence="2">The sequence shown here is derived from an EMBL/GenBank/DDBJ whole genome shotgun (WGS) entry which is preliminary data.</text>
</comment>
<organism evidence="2 3">
    <name type="scientific">Mucor velutinosus</name>
    <dbReference type="NCBI Taxonomy" id="708070"/>
    <lineage>
        <taxon>Eukaryota</taxon>
        <taxon>Fungi</taxon>
        <taxon>Fungi incertae sedis</taxon>
        <taxon>Mucoromycota</taxon>
        <taxon>Mucoromycotina</taxon>
        <taxon>Mucoromycetes</taxon>
        <taxon>Mucorales</taxon>
        <taxon>Mucorineae</taxon>
        <taxon>Mucoraceae</taxon>
        <taxon>Mucor</taxon>
    </lineage>
</organism>
<evidence type="ECO:0000256" key="1">
    <source>
        <dbReference type="SAM" id="MobiDB-lite"/>
    </source>
</evidence>
<feature type="compositionally biased region" description="Low complexity" evidence="1">
    <location>
        <begin position="194"/>
        <end position="205"/>
    </location>
</feature>